<feature type="active site" evidence="10 11">
    <location>
        <position position="181"/>
    </location>
</feature>
<comment type="subunit">
    <text evidence="2 10">Heterodimer of HisH and HisF.</text>
</comment>
<evidence type="ECO:0000259" key="12">
    <source>
        <dbReference type="Pfam" id="PF00117"/>
    </source>
</evidence>
<dbReference type="RefSeq" id="WP_125957691.1">
    <property type="nucleotide sequence ID" value="NZ_JAQEJV010000005.1"/>
</dbReference>
<feature type="active site" description="Nucleophile" evidence="10 11">
    <location>
        <position position="79"/>
    </location>
</feature>
<keyword evidence="6 10" id="KW-0368">Histidine biosynthesis</keyword>
<evidence type="ECO:0000256" key="10">
    <source>
        <dbReference type="HAMAP-Rule" id="MF_00278"/>
    </source>
</evidence>
<dbReference type="PIRSF" id="PIRSF000495">
    <property type="entry name" value="Amidotransf_hisH"/>
    <property type="match status" value="1"/>
</dbReference>
<feature type="active site" evidence="10 11">
    <location>
        <position position="183"/>
    </location>
</feature>
<accession>A0A429ZK60</accession>
<dbReference type="Gene3D" id="3.40.50.880">
    <property type="match status" value="1"/>
</dbReference>
<dbReference type="OrthoDB" id="9807137at2"/>
<dbReference type="Pfam" id="PF00117">
    <property type="entry name" value="GATase"/>
    <property type="match status" value="1"/>
</dbReference>
<evidence type="ECO:0000256" key="3">
    <source>
        <dbReference type="ARBA" id="ARBA00022605"/>
    </source>
</evidence>
<dbReference type="GO" id="GO:0005737">
    <property type="term" value="C:cytoplasm"/>
    <property type="evidence" value="ECO:0007669"/>
    <property type="project" value="UniProtKB-SubCell"/>
</dbReference>
<dbReference type="PROSITE" id="PS51273">
    <property type="entry name" value="GATASE_TYPE_1"/>
    <property type="match status" value="1"/>
</dbReference>
<dbReference type="CDD" id="cd01748">
    <property type="entry name" value="GATase1_IGP_Synthase"/>
    <property type="match status" value="1"/>
</dbReference>
<dbReference type="UniPathway" id="UPA00031">
    <property type="reaction ID" value="UER00010"/>
</dbReference>
<dbReference type="PANTHER" id="PTHR42701">
    <property type="entry name" value="IMIDAZOLE GLYCEROL PHOSPHATE SYNTHASE SUBUNIT HISH"/>
    <property type="match status" value="1"/>
</dbReference>
<keyword evidence="14" id="KW-1185">Reference proteome</keyword>
<evidence type="ECO:0000256" key="8">
    <source>
        <dbReference type="ARBA" id="ARBA00047838"/>
    </source>
</evidence>
<dbReference type="EC" id="3.5.1.2" evidence="10"/>
<keyword evidence="7 10" id="KW-0456">Lyase</keyword>
<keyword evidence="4 10" id="KW-0378">Hydrolase</keyword>
<comment type="subcellular location">
    <subcellularLocation>
        <location evidence="10">Cytoplasm</location>
    </subcellularLocation>
</comment>
<dbReference type="InterPro" id="IPR010139">
    <property type="entry name" value="Imidazole-glycPsynth_HisH"/>
</dbReference>
<evidence type="ECO:0000256" key="4">
    <source>
        <dbReference type="ARBA" id="ARBA00022801"/>
    </source>
</evidence>
<feature type="domain" description="Glutamine amidotransferase" evidence="12">
    <location>
        <begin position="3"/>
        <end position="196"/>
    </location>
</feature>
<sequence length="207" mass="23047">MIVVIDYGAGNTKSVIRALEKNDIQAVLSSDKRDIESANGLILPGVGAFPLAMEELEKRQLIDVIKQEVAKGKPLLGICLGMQLLVDGSDEHRYTKGFGFIPGECKQLPASHTFPVPHMGWNQLDIKQNTPLTRGIANEYVYFVHSYAVDVAPIYIEASCQYSQEIPAVISYKNVYGTQFHPEKSGEVGHKLLRNFKEIVYEYTTSN</sequence>
<dbReference type="AlphaFoldDB" id="A0A429ZK60"/>
<keyword evidence="5 10" id="KW-0315">Glutamine amidotransferase</keyword>
<keyword evidence="10" id="KW-0963">Cytoplasm</keyword>
<protein>
    <recommendedName>
        <fullName evidence="10">Imidazole glycerol phosphate synthase subunit HisH</fullName>
        <ecNumber evidence="10">4.3.2.10</ecNumber>
    </recommendedName>
    <alternativeName>
        <fullName evidence="10">IGP synthase glutaminase subunit</fullName>
        <ecNumber evidence="10">3.5.1.2</ecNumber>
    </alternativeName>
    <alternativeName>
        <fullName evidence="10">IGP synthase subunit HisH</fullName>
    </alternativeName>
    <alternativeName>
        <fullName evidence="10">ImGP synthase subunit HisH</fullName>
        <shortName evidence="10">IGPS subunit HisH</shortName>
    </alternativeName>
</protein>
<dbReference type="PANTHER" id="PTHR42701:SF1">
    <property type="entry name" value="IMIDAZOLE GLYCEROL PHOSPHATE SYNTHASE SUBUNIT HISH"/>
    <property type="match status" value="1"/>
</dbReference>
<keyword evidence="3 10" id="KW-0028">Amino-acid biosynthesis</keyword>
<name>A0A429ZK60_9ENTE</name>
<dbReference type="Proteomes" id="UP000288490">
    <property type="component" value="Unassembled WGS sequence"/>
</dbReference>
<comment type="catalytic activity">
    <reaction evidence="8 10">
        <text>5-[(5-phospho-1-deoxy-D-ribulos-1-ylimino)methylamino]-1-(5-phospho-beta-D-ribosyl)imidazole-4-carboxamide + L-glutamine = D-erythro-1-(imidazol-4-yl)glycerol 3-phosphate + 5-amino-1-(5-phospho-beta-D-ribosyl)imidazole-4-carboxamide + L-glutamate + H(+)</text>
        <dbReference type="Rhea" id="RHEA:24793"/>
        <dbReference type="ChEBI" id="CHEBI:15378"/>
        <dbReference type="ChEBI" id="CHEBI:29985"/>
        <dbReference type="ChEBI" id="CHEBI:58278"/>
        <dbReference type="ChEBI" id="CHEBI:58359"/>
        <dbReference type="ChEBI" id="CHEBI:58475"/>
        <dbReference type="ChEBI" id="CHEBI:58525"/>
        <dbReference type="EC" id="4.3.2.10"/>
    </reaction>
</comment>
<dbReference type="EMBL" id="NGJT01000010">
    <property type="protein sequence ID" value="RST94071.1"/>
    <property type="molecule type" value="Genomic_DNA"/>
</dbReference>
<dbReference type="EC" id="4.3.2.10" evidence="10"/>
<dbReference type="GO" id="GO:0000107">
    <property type="term" value="F:imidazoleglycerol-phosphate synthase activity"/>
    <property type="evidence" value="ECO:0007669"/>
    <property type="project" value="UniProtKB-UniRule"/>
</dbReference>
<dbReference type="HAMAP" id="MF_00278">
    <property type="entry name" value="HisH"/>
    <property type="match status" value="1"/>
</dbReference>
<evidence type="ECO:0000256" key="6">
    <source>
        <dbReference type="ARBA" id="ARBA00023102"/>
    </source>
</evidence>
<evidence type="ECO:0000256" key="2">
    <source>
        <dbReference type="ARBA" id="ARBA00011152"/>
    </source>
</evidence>
<organism evidence="13 14">
    <name type="scientific">Vagococcus bubulae</name>
    <dbReference type="NCBI Taxonomy" id="1977868"/>
    <lineage>
        <taxon>Bacteria</taxon>
        <taxon>Bacillati</taxon>
        <taxon>Bacillota</taxon>
        <taxon>Bacilli</taxon>
        <taxon>Lactobacillales</taxon>
        <taxon>Enterococcaceae</taxon>
        <taxon>Vagococcus</taxon>
    </lineage>
</organism>
<dbReference type="SUPFAM" id="SSF52317">
    <property type="entry name" value="Class I glutamine amidotransferase-like"/>
    <property type="match status" value="1"/>
</dbReference>
<dbReference type="InterPro" id="IPR029062">
    <property type="entry name" value="Class_I_gatase-like"/>
</dbReference>
<proteinExistence type="inferred from homology"/>
<dbReference type="NCBIfam" id="TIGR01855">
    <property type="entry name" value="IMP_synth_hisH"/>
    <property type="match status" value="1"/>
</dbReference>
<evidence type="ECO:0000313" key="13">
    <source>
        <dbReference type="EMBL" id="RST94071.1"/>
    </source>
</evidence>
<comment type="caution">
    <text evidence="13">The sequence shown here is derived from an EMBL/GenBank/DDBJ whole genome shotgun (WGS) entry which is preliminary data.</text>
</comment>
<evidence type="ECO:0000256" key="7">
    <source>
        <dbReference type="ARBA" id="ARBA00023239"/>
    </source>
</evidence>
<evidence type="ECO:0000256" key="9">
    <source>
        <dbReference type="ARBA" id="ARBA00049534"/>
    </source>
</evidence>
<evidence type="ECO:0000256" key="5">
    <source>
        <dbReference type="ARBA" id="ARBA00022962"/>
    </source>
</evidence>
<comment type="pathway">
    <text evidence="1 10">Amino-acid biosynthesis; L-histidine biosynthesis; L-histidine from 5-phospho-alpha-D-ribose 1-diphosphate: step 5/9.</text>
</comment>
<evidence type="ECO:0000256" key="11">
    <source>
        <dbReference type="PIRSR" id="PIRSR000495-1"/>
    </source>
</evidence>
<dbReference type="GO" id="GO:0000105">
    <property type="term" value="P:L-histidine biosynthetic process"/>
    <property type="evidence" value="ECO:0007669"/>
    <property type="project" value="UniProtKB-UniRule"/>
</dbReference>
<dbReference type="GO" id="GO:0004359">
    <property type="term" value="F:glutaminase activity"/>
    <property type="evidence" value="ECO:0007669"/>
    <property type="project" value="UniProtKB-EC"/>
</dbReference>
<gene>
    <name evidence="10" type="primary">hisH</name>
    <name evidence="13" type="ORF">CBF36_06740</name>
</gene>
<comment type="catalytic activity">
    <reaction evidence="9 10">
        <text>L-glutamine + H2O = L-glutamate + NH4(+)</text>
        <dbReference type="Rhea" id="RHEA:15889"/>
        <dbReference type="ChEBI" id="CHEBI:15377"/>
        <dbReference type="ChEBI" id="CHEBI:28938"/>
        <dbReference type="ChEBI" id="CHEBI:29985"/>
        <dbReference type="ChEBI" id="CHEBI:58359"/>
        <dbReference type="EC" id="3.5.1.2"/>
    </reaction>
</comment>
<evidence type="ECO:0000256" key="1">
    <source>
        <dbReference type="ARBA" id="ARBA00005091"/>
    </source>
</evidence>
<dbReference type="GO" id="GO:0016829">
    <property type="term" value="F:lyase activity"/>
    <property type="evidence" value="ECO:0007669"/>
    <property type="project" value="UniProtKB-KW"/>
</dbReference>
<evidence type="ECO:0000313" key="14">
    <source>
        <dbReference type="Proteomes" id="UP000288490"/>
    </source>
</evidence>
<reference evidence="13 14" key="1">
    <citation type="submission" date="2017-05" db="EMBL/GenBank/DDBJ databases">
        <title>Vagococcus spp. assemblies.</title>
        <authorList>
            <person name="Gulvik C.A."/>
        </authorList>
    </citation>
    <scope>NUCLEOTIDE SEQUENCE [LARGE SCALE GENOMIC DNA]</scope>
    <source>
        <strain evidence="13 14">SS1994</strain>
    </source>
</reference>
<comment type="function">
    <text evidence="10">IGPS catalyzes the conversion of PRFAR and glutamine to IGP, AICAR and glutamate. The HisH subunit catalyzes the hydrolysis of glutamine to glutamate and ammonia as part of the synthesis of IGP and AICAR. The resulting ammonia molecule is channeled to the active site of HisF.</text>
</comment>
<dbReference type="InterPro" id="IPR017926">
    <property type="entry name" value="GATASE"/>
</dbReference>